<dbReference type="OrthoDB" id="1901675at2759"/>
<name>A0A5N6KZN6_9ROSI</name>
<dbReference type="Proteomes" id="UP000327013">
    <property type="component" value="Unassembled WGS sequence"/>
</dbReference>
<evidence type="ECO:0000313" key="2">
    <source>
        <dbReference type="Proteomes" id="UP000327013"/>
    </source>
</evidence>
<comment type="caution">
    <text evidence="1">The sequence shown here is derived from an EMBL/GenBank/DDBJ whole genome shotgun (WGS) entry which is preliminary data.</text>
</comment>
<keyword evidence="2" id="KW-1185">Reference proteome</keyword>
<dbReference type="AlphaFoldDB" id="A0A5N6KZN6"/>
<sequence length="239" mass="27014">MWQANFPKSNFNLEAGDEVEVIADFGSGIDVKKTGVRLIYDKVIDGKMIHYASTSNKDTIVVDDEDASTDQAAIGSKRGLWDDKAESSHGCFGNEQEAKRLRCENSTDDKAESSRDYFDDDREAKRMRSHSMDMIAWRMEEVVRGLSPERSRAKSPARSAFPMSRLLRRGRMSHYTALPKPLIARSESLRLAEALSPLKEGLDRTDGEDSRMEGRWGQWMKRGQLLRAPSISCSAAYKR</sequence>
<proteinExistence type="predicted"/>
<protein>
    <submittedName>
        <fullName evidence="1">Uncharacterized protein</fullName>
    </submittedName>
</protein>
<organism evidence="1 2">
    <name type="scientific">Carpinus fangiana</name>
    <dbReference type="NCBI Taxonomy" id="176857"/>
    <lineage>
        <taxon>Eukaryota</taxon>
        <taxon>Viridiplantae</taxon>
        <taxon>Streptophyta</taxon>
        <taxon>Embryophyta</taxon>
        <taxon>Tracheophyta</taxon>
        <taxon>Spermatophyta</taxon>
        <taxon>Magnoliopsida</taxon>
        <taxon>eudicotyledons</taxon>
        <taxon>Gunneridae</taxon>
        <taxon>Pentapetalae</taxon>
        <taxon>rosids</taxon>
        <taxon>fabids</taxon>
        <taxon>Fagales</taxon>
        <taxon>Betulaceae</taxon>
        <taxon>Carpinus</taxon>
    </lineage>
</organism>
<evidence type="ECO:0000313" key="1">
    <source>
        <dbReference type="EMBL" id="KAB8388292.1"/>
    </source>
</evidence>
<reference evidence="1 2" key="1">
    <citation type="submission" date="2019-06" db="EMBL/GenBank/DDBJ databases">
        <title>A chromosomal-level reference genome of Carpinus fangiana (Coryloideae, Betulaceae).</title>
        <authorList>
            <person name="Yang X."/>
            <person name="Wang Z."/>
            <person name="Zhang L."/>
            <person name="Hao G."/>
            <person name="Liu J."/>
            <person name="Yang Y."/>
        </authorList>
    </citation>
    <scope>NUCLEOTIDE SEQUENCE [LARGE SCALE GENOMIC DNA]</scope>
    <source>
        <strain evidence="1">Cfa_2016G</strain>
        <tissue evidence="1">Leaf</tissue>
    </source>
</reference>
<dbReference type="EMBL" id="VIBQ01000024">
    <property type="protein sequence ID" value="KAB8388292.1"/>
    <property type="molecule type" value="Genomic_DNA"/>
</dbReference>
<accession>A0A5N6KZN6</accession>
<gene>
    <name evidence="1" type="ORF">FH972_024766</name>
</gene>